<dbReference type="PANTHER" id="PTHR13522:SF3">
    <property type="entry name" value="U6 SNRNA PHOSPHODIESTERASE 1"/>
    <property type="match status" value="1"/>
</dbReference>
<organism evidence="7 8">
    <name type="scientific">Aspergillus terreus</name>
    <dbReference type="NCBI Taxonomy" id="33178"/>
    <lineage>
        <taxon>Eukaryota</taxon>
        <taxon>Fungi</taxon>
        <taxon>Dikarya</taxon>
        <taxon>Ascomycota</taxon>
        <taxon>Pezizomycotina</taxon>
        <taxon>Eurotiomycetes</taxon>
        <taxon>Eurotiomycetidae</taxon>
        <taxon>Eurotiales</taxon>
        <taxon>Aspergillaceae</taxon>
        <taxon>Aspergillus</taxon>
        <taxon>Aspergillus subgen. Circumdati</taxon>
    </lineage>
</organism>
<comment type="caution">
    <text evidence="7">The sequence shown here is derived from an EMBL/GenBank/DDBJ whole genome shotgun (WGS) entry which is preliminary data.</text>
</comment>
<dbReference type="OrthoDB" id="49151at2759"/>
<feature type="compositionally biased region" description="Polar residues" evidence="6">
    <location>
        <begin position="221"/>
        <end position="238"/>
    </location>
</feature>
<dbReference type="EC" id="3.1.4.-" evidence="5"/>
<keyword evidence="8" id="KW-1185">Reference proteome</keyword>
<protein>
    <recommendedName>
        <fullName evidence="5">U6 snRNA phosphodiesterase</fullName>
        <ecNumber evidence="5">3.1.4.-</ecNumber>
    </recommendedName>
</protein>
<evidence type="ECO:0000313" key="8">
    <source>
        <dbReference type="Proteomes" id="UP000452235"/>
    </source>
</evidence>
<dbReference type="GO" id="GO:0016829">
    <property type="term" value="F:lyase activity"/>
    <property type="evidence" value="ECO:0007669"/>
    <property type="project" value="UniProtKB-KW"/>
</dbReference>
<evidence type="ECO:0000256" key="5">
    <source>
        <dbReference type="HAMAP-Rule" id="MF_03040"/>
    </source>
</evidence>
<feature type="active site" description="Proton donor/acceptor" evidence="5">
    <location>
        <position position="248"/>
    </location>
</feature>
<dbReference type="Gene3D" id="3.90.1140.10">
    <property type="entry name" value="Cyclic phosphodiesterase"/>
    <property type="match status" value="1"/>
</dbReference>
<reference evidence="7 8" key="1">
    <citation type="submission" date="2020-01" db="EMBL/GenBank/DDBJ databases">
        <title>Aspergillus terreus IFO 6365 whole genome shotgun sequence.</title>
        <authorList>
            <person name="Kanamasa S."/>
            <person name="Takahashi H."/>
        </authorList>
    </citation>
    <scope>NUCLEOTIDE SEQUENCE [LARGE SCALE GENOMIC DNA]</scope>
    <source>
        <strain evidence="7 8">IFO 6365</strain>
    </source>
</reference>
<name>A0A5M3YQU7_ASPTE</name>
<dbReference type="VEuPathDB" id="FungiDB:ATEG_00131"/>
<feature type="region of interest" description="Disordered" evidence="6">
    <location>
        <begin position="1"/>
        <end position="46"/>
    </location>
</feature>
<dbReference type="Pfam" id="PF09749">
    <property type="entry name" value="HVSL"/>
    <property type="match status" value="1"/>
</dbReference>
<evidence type="ECO:0000256" key="3">
    <source>
        <dbReference type="ARBA" id="ARBA00023239"/>
    </source>
</evidence>
<evidence type="ECO:0000313" key="7">
    <source>
        <dbReference type="EMBL" id="GFF14083.1"/>
    </source>
</evidence>
<gene>
    <name evidence="5" type="primary">USB1</name>
    <name evidence="7" type="ORF">ATEIFO6365_0003013600</name>
</gene>
<dbReference type="PANTHER" id="PTHR13522">
    <property type="entry name" value="U6 SNRNA PHOSPHODIESTERASE 1"/>
    <property type="match status" value="1"/>
</dbReference>
<evidence type="ECO:0000256" key="6">
    <source>
        <dbReference type="SAM" id="MobiDB-lite"/>
    </source>
</evidence>
<dbReference type="GO" id="GO:1990838">
    <property type="term" value="F:poly(U)-specific exoribonuclease activity, producing 3' uridine cyclic phosphate ends"/>
    <property type="evidence" value="ECO:0007669"/>
    <property type="project" value="UniProtKB-UniRule"/>
</dbReference>
<dbReference type="Proteomes" id="UP000452235">
    <property type="component" value="Unassembled WGS sequence"/>
</dbReference>
<dbReference type="GO" id="GO:0034477">
    <property type="term" value="P:U6 snRNA 3'-end processing"/>
    <property type="evidence" value="ECO:0007669"/>
    <property type="project" value="UniProtKB-UniRule"/>
</dbReference>
<keyword evidence="4 5" id="KW-0539">Nucleus</keyword>
<accession>A0A5M3YQU7</accession>
<evidence type="ECO:0000256" key="4">
    <source>
        <dbReference type="ARBA" id="ARBA00023242"/>
    </source>
</evidence>
<comment type="similarity">
    <text evidence="5">Belongs to the 2H phosphoesterase superfamily. USB1 family.</text>
</comment>
<keyword evidence="1 5" id="KW-0540">Nuclease</keyword>
<comment type="subcellular location">
    <subcellularLocation>
        <location evidence="5">Nucleus</location>
    </subcellularLocation>
</comment>
<proteinExistence type="inferred from homology"/>
<keyword evidence="2 5" id="KW-0378">Hydrolase</keyword>
<comment type="function">
    <text evidence="5">Phosphodiesterase responsible for the U6 snRNA 3' end processing. Acts as an exoribonuclease (RNase) responsible for trimming the poly(U) tract of the last nucleotides in the pre-U6 snRNA molecule, leading to the formation of mature U6 snRNA.</text>
</comment>
<dbReference type="AlphaFoldDB" id="A0A5M3YQU7"/>
<dbReference type="EMBL" id="BLJY01000003">
    <property type="protein sequence ID" value="GFF14083.1"/>
    <property type="molecule type" value="Genomic_DNA"/>
</dbReference>
<evidence type="ECO:0000256" key="2">
    <source>
        <dbReference type="ARBA" id="ARBA00022801"/>
    </source>
</evidence>
<keyword evidence="3" id="KW-0456">Lyase</keyword>
<evidence type="ECO:0000256" key="1">
    <source>
        <dbReference type="ARBA" id="ARBA00022722"/>
    </source>
</evidence>
<feature type="region of interest" description="Disordered" evidence="6">
    <location>
        <begin position="214"/>
        <end position="241"/>
    </location>
</feature>
<dbReference type="InterPro" id="IPR027521">
    <property type="entry name" value="Usb1"/>
</dbReference>
<sequence>MALVQYSDSESEEESPLNESPPRPAKKRRQDFPPTNRAHSSLPPLPRAFHDLYATSTRVSVRDDPSLHGGRKRVIPHVEGNWPTHIYLEWYPSKQELRVLEDVVSQLEGICSKSRLKIHSLLRSDLGVQLPLHISLSRPVVLRTEQRHSFLELFQSSLEGSSIPAFDVSTESLRCVSNYEKTRWFFVIRVKRPESDSLNRLLKLSNRSLARFDQPPLYEGSRSNEAEGQQQHPSNSQDSRADYSDCFHISIAWSLTEPSAEDTERLANLDLQNLSGLRIGFDCVKAKIGNNITSIPLSTGIVG</sequence>
<feature type="active site" description="Proton donor/acceptor" evidence="5">
    <location>
        <position position="133"/>
    </location>
</feature>
<dbReference type="HAMAP" id="MF_03040">
    <property type="entry name" value="USB1"/>
    <property type="match status" value="1"/>
</dbReference>
<dbReference type="GO" id="GO:0005634">
    <property type="term" value="C:nucleus"/>
    <property type="evidence" value="ECO:0007669"/>
    <property type="project" value="UniProtKB-SubCell"/>
</dbReference>